<dbReference type="PROSITE" id="PS50835">
    <property type="entry name" value="IG_LIKE"/>
    <property type="match status" value="2"/>
</dbReference>
<keyword evidence="4" id="KW-0732">Signal</keyword>
<keyword evidence="1" id="KW-0677">Repeat</keyword>
<reference evidence="6" key="2">
    <citation type="submission" date="2020-06" db="EMBL/GenBank/DDBJ databases">
        <authorList>
            <person name="Sheffer M."/>
        </authorList>
    </citation>
    <scope>NUCLEOTIDE SEQUENCE</scope>
</reference>
<evidence type="ECO:0000259" key="5">
    <source>
        <dbReference type="PROSITE" id="PS50835"/>
    </source>
</evidence>
<feature type="transmembrane region" description="Helical" evidence="3">
    <location>
        <begin position="362"/>
        <end position="383"/>
    </location>
</feature>
<evidence type="ECO:0000256" key="2">
    <source>
        <dbReference type="ARBA" id="ARBA00023157"/>
    </source>
</evidence>
<dbReference type="OrthoDB" id="6430700at2759"/>
<dbReference type="AlphaFoldDB" id="A0A8T0FYP6"/>
<dbReference type="Pfam" id="PF00090">
    <property type="entry name" value="TSP_1"/>
    <property type="match status" value="2"/>
</dbReference>
<dbReference type="InterPro" id="IPR036179">
    <property type="entry name" value="Ig-like_dom_sf"/>
</dbReference>
<keyword evidence="7" id="KW-1185">Reference proteome</keyword>
<dbReference type="InterPro" id="IPR036383">
    <property type="entry name" value="TSP1_rpt_sf"/>
</dbReference>
<gene>
    <name evidence="6" type="ORF">HNY73_002009</name>
</gene>
<sequence>MKLPFGILVLILYCIPTSFCVLSKHHKTTVMPGKWSKWGKWDPHCSVTCGLGVRRRVRVCSYKGKNRKLRCKGNRGQMTNCDTKVTCPVHGGWSTWVSWDCSVTCGGGFGVKRRTCTNPAPMFKGNFCEGLNEEEGNCNEQKCADQVFTLSPSTAQGVKDAINREHYSFEKREGSNIDLSCAPHLAQKIYKEYPTSVLFWTKDGIVLELEKKRMSMTLTDLTILEMQIEDSGVYLCSMRYAPGVVKPLKVAAVAVIPKLPNVELPEEEKVTLICRGAQLEKIYKNLNQAWFLNDTEYKNFENASVLESNSYEIDEITSNMTGIWKCKIKHPEKNWVWTTNIIRLKVLPPLPLFLKLLKNRNFLLIFITITFATVLAVGSCIGYKISKARENYLSDFQMWRTISLREEEQEKDSLMDWEINEEEYLF</sequence>
<keyword evidence="3" id="KW-0812">Transmembrane</keyword>
<feature type="domain" description="Ig-like" evidence="5">
    <location>
        <begin position="152"/>
        <end position="251"/>
    </location>
</feature>
<dbReference type="InterPro" id="IPR000884">
    <property type="entry name" value="TSP1_rpt"/>
</dbReference>
<dbReference type="Gene3D" id="2.60.40.10">
    <property type="entry name" value="Immunoglobulins"/>
    <property type="match status" value="1"/>
</dbReference>
<dbReference type="Gene3D" id="2.20.100.10">
    <property type="entry name" value="Thrombospondin type-1 (TSP1) repeat"/>
    <property type="match status" value="2"/>
</dbReference>
<evidence type="ECO:0000256" key="3">
    <source>
        <dbReference type="SAM" id="Phobius"/>
    </source>
</evidence>
<feature type="chain" id="PRO_5035946973" evidence="4">
    <location>
        <begin position="21"/>
        <end position="426"/>
    </location>
</feature>
<dbReference type="SMART" id="SM00409">
    <property type="entry name" value="IG"/>
    <property type="match status" value="2"/>
</dbReference>
<keyword evidence="3" id="KW-1133">Transmembrane helix</keyword>
<dbReference type="SUPFAM" id="SSF82895">
    <property type="entry name" value="TSP-1 type 1 repeat"/>
    <property type="match status" value="2"/>
</dbReference>
<dbReference type="PANTHER" id="PTHR22906:SF21">
    <property type="entry name" value="SEMA DOMAIN-CONTAINING PROTEIN"/>
    <property type="match status" value="1"/>
</dbReference>
<dbReference type="SMART" id="SM00209">
    <property type="entry name" value="TSP1"/>
    <property type="match status" value="2"/>
</dbReference>
<accession>A0A8T0FYP6</accession>
<dbReference type="SUPFAM" id="SSF48726">
    <property type="entry name" value="Immunoglobulin"/>
    <property type="match status" value="2"/>
</dbReference>
<feature type="domain" description="Ig-like" evidence="5">
    <location>
        <begin position="257"/>
        <end position="330"/>
    </location>
</feature>
<protein>
    <submittedName>
        <fullName evidence="6">Thrombospondin-1 like protein</fullName>
    </submittedName>
</protein>
<evidence type="ECO:0000313" key="7">
    <source>
        <dbReference type="Proteomes" id="UP000807504"/>
    </source>
</evidence>
<dbReference type="Proteomes" id="UP000807504">
    <property type="component" value="Unassembled WGS sequence"/>
</dbReference>
<dbReference type="OMA" id="WESREDC"/>
<dbReference type="PROSITE" id="PS50092">
    <property type="entry name" value="TSP1"/>
    <property type="match status" value="2"/>
</dbReference>
<evidence type="ECO:0000256" key="1">
    <source>
        <dbReference type="ARBA" id="ARBA00022737"/>
    </source>
</evidence>
<dbReference type="FunFam" id="2.20.100.10:FF:000001">
    <property type="entry name" value="semaphorin-5A isoform X1"/>
    <property type="match status" value="1"/>
</dbReference>
<organism evidence="6 7">
    <name type="scientific">Argiope bruennichi</name>
    <name type="common">Wasp spider</name>
    <name type="synonym">Aranea bruennichi</name>
    <dbReference type="NCBI Taxonomy" id="94029"/>
    <lineage>
        <taxon>Eukaryota</taxon>
        <taxon>Metazoa</taxon>
        <taxon>Ecdysozoa</taxon>
        <taxon>Arthropoda</taxon>
        <taxon>Chelicerata</taxon>
        <taxon>Arachnida</taxon>
        <taxon>Araneae</taxon>
        <taxon>Araneomorphae</taxon>
        <taxon>Entelegynae</taxon>
        <taxon>Araneoidea</taxon>
        <taxon>Araneidae</taxon>
        <taxon>Argiope</taxon>
    </lineage>
</organism>
<dbReference type="InterPro" id="IPR052065">
    <property type="entry name" value="Compl_asym_regulator"/>
</dbReference>
<dbReference type="EMBL" id="JABXBU010000002">
    <property type="protein sequence ID" value="KAF8793983.1"/>
    <property type="molecule type" value="Genomic_DNA"/>
</dbReference>
<evidence type="ECO:0000256" key="4">
    <source>
        <dbReference type="SAM" id="SignalP"/>
    </source>
</evidence>
<keyword evidence="3" id="KW-0472">Membrane</keyword>
<dbReference type="InterPro" id="IPR013783">
    <property type="entry name" value="Ig-like_fold"/>
</dbReference>
<dbReference type="PANTHER" id="PTHR22906">
    <property type="entry name" value="PROPERDIN"/>
    <property type="match status" value="1"/>
</dbReference>
<evidence type="ECO:0000313" key="6">
    <source>
        <dbReference type="EMBL" id="KAF8793983.1"/>
    </source>
</evidence>
<dbReference type="InterPro" id="IPR003599">
    <property type="entry name" value="Ig_sub"/>
</dbReference>
<feature type="signal peptide" evidence="4">
    <location>
        <begin position="1"/>
        <end position="20"/>
    </location>
</feature>
<reference evidence="6" key="1">
    <citation type="journal article" date="2020" name="bioRxiv">
        <title>Chromosome-level reference genome of the European wasp spider Argiope bruennichi: a resource for studies on range expansion and evolutionary adaptation.</title>
        <authorList>
            <person name="Sheffer M.M."/>
            <person name="Hoppe A."/>
            <person name="Krehenwinkel H."/>
            <person name="Uhl G."/>
            <person name="Kuss A.W."/>
            <person name="Jensen L."/>
            <person name="Jensen C."/>
            <person name="Gillespie R.G."/>
            <person name="Hoff K.J."/>
            <person name="Prost S."/>
        </authorList>
    </citation>
    <scope>NUCLEOTIDE SEQUENCE</scope>
</reference>
<keyword evidence="2" id="KW-1015">Disulfide bond</keyword>
<proteinExistence type="predicted"/>
<comment type="caution">
    <text evidence="6">The sequence shown here is derived from an EMBL/GenBank/DDBJ whole genome shotgun (WGS) entry which is preliminary data.</text>
</comment>
<dbReference type="InterPro" id="IPR007110">
    <property type="entry name" value="Ig-like_dom"/>
</dbReference>
<name>A0A8T0FYP6_ARGBR</name>